<dbReference type="RefSeq" id="WP_343860455.1">
    <property type="nucleotide sequence ID" value="NZ_BAAAFD010000007.1"/>
</dbReference>
<keyword evidence="1" id="KW-0732">Signal</keyword>
<dbReference type="EMBL" id="BAAAFD010000007">
    <property type="protein sequence ID" value="GAA0857799.1"/>
    <property type="molecule type" value="Genomic_DNA"/>
</dbReference>
<dbReference type="NCBIfam" id="TIGR02595">
    <property type="entry name" value="PEP_CTERM"/>
    <property type="match status" value="1"/>
</dbReference>
<feature type="signal peptide" evidence="1">
    <location>
        <begin position="1"/>
        <end position="26"/>
    </location>
</feature>
<organism evidence="3 4">
    <name type="scientific">Aliiglaciecola litoralis</name>
    <dbReference type="NCBI Taxonomy" id="582857"/>
    <lineage>
        <taxon>Bacteria</taxon>
        <taxon>Pseudomonadati</taxon>
        <taxon>Pseudomonadota</taxon>
        <taxon>Gammaproteobacteria</taxon>
        <taxon>Alteromonadales</taxon>
        <taxon>Alteromonadaceae</taxon>
        <taxon>Aliiglaciecola</taxon>
    </lineage>
</organism>
<evidence type="ECO:0000313" key="4">
    <source>
        <dbReference type="Proteomes" id="UP001500359"/>
    </source>
</evidence>
<feature type="domain" description="Ice-binding protein C-terminal" evidence="2">
    <location>
        <begin position="164"/>
        <end position="181"/>
    </location>
</feature>
<sequence length="188" mass="20014">MKYLKNVLLATGLMASTLGMSMSANAGAIIQQEIYADINEDFGFFGVSAGLDQLLGTITYNTDLADEFGFLDTDSTVVDINFGFLNLTMADSDSVFFGMPIVAGFDPFNFTAGLEFYSEGFVHPSALELFIDVGPLSSGSVIAEDTFDGIFSEGNGRLGQVTYVPEPSALVLMLAGLGLLVRRKVAAK</sequence>
<gene>
    <name evidence="3" type="ORF">GCM10009114_24940</name>
</gene>
<evidence type="ECO:0000259" key="2">
    <source>
        <dbReference type="Pfam" id="PF07589"/>
    </source>
</evidence>
<accession>A0ABP3WWW4</accession>
<evidence type="ECO:0000256" key="1">
    <source>
        <dbReference type="SAM" id="SignalP"/>
    </source>
</evidence>
<feature type="chain" id="PRO_5046179679" description="Ice-binding protein C-terminal domain-containing protein" evidence="1">
    <location>
        <begin position="27"/>
        <end position="188"/>
    </location>
</feature>
<keyword evidence="4" id="KW-1185">Reference proteome</keyword>
<protein>
    <recommendedName>
        <fullName evidence="2">Ice-binding protein C-terminal domain-containing protein</fullName>
    </recommendedName>
</protein>
<dbReference type="InterPro" id="IPR013424">
    <property type="entry name" value="Ice-binding_C"/>
</dbReference>
<comment type="caution">
    <text evidence="3">The sequence shown here is derived from an EMBL/GenBank/DDBJ whole genome shotgun (WGS) entry which is preliminary data.</text>
</comment>
<dbReference type="Proteomes" id="UP001500359">
    <property type="component" value="Unassembled WGS sequence"/>
</dbReference>
<reference evidence="4" key="1">
    <citation type="journal article" date="2019" name="Int. J. Syst. Evol. Microbiol.">
        <title>The Global Catalogue of Microorganisms (GCM) 10K type strain sequencing project: providing services to taxonomists for standard genome sequencing and annotation.</title>
        <authorList>
            <consortium name="The Broad Institute Genomics Platform"/>
            <consortium name="The Broad Institute Genome Sequencing Center for Infectious Disease"/>
            <person name="Wu L."/>
            <person name="Ma J."/>
        </authorList>
    </citation>
    <scope>NUCLEOTIDE SEQUENCE [LARGE SCALE GENOMIC DNA]</scope>
    <source>
        <strain evidence="4">JCM 15896</strain>
    </source>
</reference>
<evidence type="ECO:0000313" key="3">
    <source>
        <dbReference type="EMBL" id="GAA0857799.1"/>
    </source>
</evidence>
<name>A0ABP3WWW4_9ALTE</name>
<proteinExistence type="predicted"/>
<dbReference type="Pfam" id="PF07589">
    <property type="entry name" value="PEP-CTERM"/>
    <property type="match status" value="1"/>
</dbReference>